<dbReference type="InterPro" id="IPR036477">
    <property type="entry name" value="Formyl_transf_N_sf"/>
</dbReference>
<dbReference type="SUPFAM" id="SSF53328">
    <property type="entry name" value="Formyltransferase"/>
    <property type="match status" value="1"/>
</dbReference>
<dbReference type="RefSeq" id="WP_344729938.1">
    <property type="nucleotide sequence ID" value="NZ_BAABBI010000002.1"/>
</dbReference>
<evidence type="ECO:0000259" key="1">
    <source>
        <dbReference type="Pfam" id="PF24793"/>
    </source>
</evidence>
<protein>
    <recommendedName>
        <fullName evidence="1">Glucosamine inositolphosphorylceramide transferase 1 N-terminal domain-containing protein</fullName>
    </recommendedName>
</protein>
<gene>
    <name evidence="2" type="ORF">GCM10022271_19430</name>
</gene>
<comment type="caution">
    <text evidence="2">The sequence shown here is derived from an EMBL/GenBank/DDBJ whole genome shotgun (WGS) entry which is preliminary data.</text>
</comment>
<dbReference type="PANTHER" id="PTHR48261">
    <property type="entry name" value="ACETYLGLUCOSAMINYLTRANSFERASE"/>
    <property type="match status" value="1"/>
</dbReference>
<proteinExistence type="predicted"/>
<dbReference type="InterPro" id="IPR004263">
    <property type="entry name" value="Exostosin"/>
</dbReference>
<feature type="domain" description="Glucosamine inositolphosphorylceramide transferase 1 N-terminal" evidence="1">
    <location>
        <begin position="310"/>
        <end position="527"/>
    </location>
</feature>
<dbReference type="Pfam" id="PF24793">
    <property type="entry name" value="GINT1_N"/>
    <property type="match status" value="1"/>
</dbReference>
<dbReference type="EMBL" id="BAABBI010000002">
    <property type="protein sequence ID" value="GAA3787001.1"/>
    <property type="molecule type" value="Genomic_DNA"/>
</dbReference>
<reference evidence="3" key="1">
    <citation type="journal article" date="2019" name="Int. J. Syst. Evol. Microbiol.">
        <title>The Global Catalogue of Microorganisms (GCM) 10K type strain sequencing project: providing services to taxonomists for standard genome sequencing and annotation.</title>
        <authorList>
            <consortium name="The Broad Institute Genomics Platform"/>
            <consortium name="The Broad Institute Genome Sequencing Center for Infectious Disease"/>
            <person name="Wu L."/>
            <person name="Ma J."/>
        </authorList>
    </citation>
    <scope>NUCLEOTIDE SEQUENCE [LARGE SCALE GENOMIC DNA]</scope>
    <source>
        <strain evidence="3">JCM 17525</strain>
    </source>
</reference>
<sequence length="550" mass="64469">MRIGILTRDTNSLFNWELRIIEHLKNNPDFEIVVLMKDGRHQQDVSESKISKISNLLKRKNLFGKFLFYTQMNIEQTFFYKRPTSVNKPEITSYLEQIETIDLFPKRKGFLDIFSDDEASKVKAYNLDVILRFEFNIIRGDILNAATYGIWSFHHGDNAINRGGPAGFWEIVLKQPVVGVTLQQLTPELDGGLVIDKAYYSKHWAFAKTNMMLTENSVNLLLKNLRLLKQGTYNPTKSLVYYNELYVAPKPLIALKYIWHFYSTFLKKVLQRVSEKFGKRICCWTLFIGKGQFMHSTLFRIKPVKLPKGEFWADPFFYKHNDTTYVFFENYSYKTKLGKISCGKVENKVITNVVDVLDLDYHLSFPYVFEYNNELFMMPETSENKRLEIFKCIEFPHKWELHKTAFEGERIVDAFFHTDTSSQMWLFLNKQTAPESEADSELYIYKIDSPELNKIESHRLNPVIIDARVARNAGTTFTNNGKVYRPSQSNTHGIYGRALNINEIKTLTINDYKEETIITVESNFRKGLERIHHLHQIDDMFVFDAAYKRM</sequence>
<dbReference type="Gene3D" id="3.40.50.170">
    <property type="entry name" value="Formyl transferase, N-terminal domain"/>
    <property type="match status" value="1"/>
</dbReference>
<evidence type="ECO:0000313" key="2">
    <source>
        <dbReference type="EMBL" id="GAA3787001.1"/>
    </source>
</evidence>
<dbReference type="InterPro" id="IPR023296">
    <property type="entry name" value="Glyco_hydro_beta-prop_sf"/>
</dbReference>
<name>A0ABP7HA13_9FLAO</name>
<dbReference type="InterPro" id="IPR056442">
    <property type="entry name" value="GINT1_N"/>
</dbReference>
<accession>A0ABP7HA13</accession>
<evidence type="ECO:0000313" key="3">
    <source>
        <dbReference type="Proteomes" id="UP001501456"/>
    </source>
</evidence>
<keyword evidence="3" id="KW-1185">Reference proteome</keyword>
<organism evidence="2 3">
    <name type="scientific">Corallibacter vietnamensis</name>
    <dbReference type="NCBI Taxonomy" id="904130"/>
    <lineage>
        <taxon>Bacteria</taxon>
        <taxon>Pseudomonadati</taxon>
        <taxon>Bacteroidota</taxon>
        <taxon>Flavobacteriia</taxon>
        <taxon>Flavobacteriales</taxon>
        <taxon>Flavobacteriaceae</taxon>
        <taxon>Corallibacter</taxon>
    </lineage>
</organism>
<dbReference type="PANTHER" id="PTHR48261:SF2">
    <property type="entry name" value="ACETYLGLUCOSAMINYLTRANSFERASE"/>
    <property type="match status" value="1"/>
</dbReference>
<dbReference type="SUPFAM" id="SSF75005">
    <property type="entry name" value="Arabinanase/levansucrase/invertase"/>
    <property type="match status" value="1"/>
</dbReference>
<dbReference type="Proteomes" id="UP001501456">
    <property type="component" value="Unassembled WGS sequence"/>
</dbReference>